<reference evidence="9 10" key="1">
    <citation type="journal article" date="2019" name="Nat. Ecol. Evol.">
        <title>Megaphylogeny resolves global patterns of mushroom evolution.</title>
        <authorList>
            <person name="Varga T."/>
            <person name="Krizsan K."/>
            <person name="Foldi C."/>
            <person name="Dima B."/>
            <person name="Sanchez-Garcia M."/>
            <person name="Sanchez-Ramirez S."/>
            <person name="Szollosi G.J."/>
            <person name="Szarkandi J.G."/>
            <person name="Papp V."/>
            <person name="Albert L."/>
            <person name="Andreopoulos W."/>
            <person name="Angelini C."/>
            <person name="Antonin V."/>
            <person name="Barry K.W."/>
            <person name="Bougher N.L."/>
            <person name="Buchanan P."/>
            <person name="Buyck B."/>
            <person name="Bense V."/>
            <person name="Catcheside P."/>
            <person name="Chovatia M."/>
            <person name="Cooper J."/>
            <person name="Damon W."/>
            <person name="Desjardin D."/>
            <person name="Finy P."/>
            <person name="Geml J."/>
            <person name="Haridas S."/>
            <person name="Hughes K."/>
            <person name="Justo A."/>
            <person name="Karasinski D."/>
            <person name="Kautmanova I."/>
            <person name="Kiss B."/>
            <person name="Kocsube S."/>
            <person name="Kotiranta H."/>
            <person name="LaButti K.M."/>
            <person name="Lechner B.E."/>
            <person name="Liimatainen K."/>
            <person name="Lipzen A."/>
            <person name="Lukacs Z."/>
            <person name="Mihaltcheva S."/>
            <person name="Morgado L.N."/>
            <person name="Niskanen T."/>
            <person name="Noordeloos M.E."/>
            <person name="Ohm R.A."/>
            <person name="Ortiz-Santana B."/>
            <person name="Ovrebo C."/>
            <person name="Racz N."/>
            <person name="Riley R."/>
            <person name="Savchenko A."/>
            <person name="Shiryaev A."/>
            <person name="Soop K."/>
            <person name="Spirin V."/>
            <person name="Szebenyi C."/>
            <person name="Tomsovsky M."/>
            <person name="Tulloss R.E."/>
            <person name="Uehling J."/>
            <person name="Grigoriev I.V."/>
            <person name="Vagvolgyi C."/>
            <person name="Papp T."/>
            <person name="Martin F.M."/>
            <person name="Miettinen O."/>
            <person name="Hibbett D.S."/>
            <person name="Nagy L.G."/>
        </authorList>
    </citation>
    <scope>NUCLEOTIDE SEQUENCE [LARGE SCALE GENOMIC DNA]</scope>
    <source>
        <strain evidence="9 10">CBS 962.96</strain>
    </source>
</reference>
<proteinExistence type="inferred from homology"/>
<dbReference type="EMBL" id="ML179415">
    <property type="protein sequence ID" value="THU88279.1"/>
    <property type="molecule type" value="Genomic_DNA"/>
</dbReference>
<comment type="function">
    <text evidence="1">May be involved in a process influencing telomere capping.</text>
</comment>
<evidence type="ECO:0000259" key="8">
    <source>
        <dbReference type="SMART" id="SM01312"/>
    </source>
</evidence>
<keyword evidence="10" id="KW-1185">Reference proteome</keyword>
<keyword evidence="7" id="KW-0539">Nucleus</keyword>
<evidence type="ECO:0000313" key="10">
    <source>
        <dbReference type="Proteomes" id="UP000297245"/>
    </source>
</evidence>
<feature type="non-terminal residue" evidence="9">
    <location>
        <position position="111"/>
    </location>
</feature>
<evidence type="ECO:0000313" key="9">
    <source>
        <dbReference type="EMBL" id="THU88279.1"/>
    </source>
</evidence>
<dbReference type="OrthoDB" id="128308at2759"/>
<feature type="non-terminal residue" evidence="9">
    <location>
        <position position="1"/>
    </location>
</feature>
<feature type="domain" description="Restriction of telomere capping protein 4 C-terminal" evidence="8">
    <location>
        <begin position="5"/>
        <end position="105"/>
    </location>
</feature>
<dbReference type="Pfam" id="PF14474">
    <property type="entry name" value="RTC4"/>
    <property type="match status" value="1"/>
</dbReference>
<evidence type="ECO:0000256" key="3">
    <source>
        <dbReference type="ARBA" id="ARBA00004496"/>
    </source>
</evidence>
<evidence type="ECO:0000256" key="1">
    <source>
        <dbReference type="ARBA" id="ARBA00002738"/>
    </source>
</evidence>
<dbReference type="Proteomes" id="UP000297245">
    <property type="component" value="Unassembled WGS sequence"/>
</dbReference>
<accession>A0A4S8LGX4</accession>
<dbReference type="GO" id="GO:0005634">
    <property type="term" value="C:nucleus"/>
    <property type="evidence" value="ECO:0007669"/>
    <property type="project" value="UniProtKB-SubCell"/>
</dbReference>
<evidence type="ECO:0000256" key="7">
    <source>
        <dbReference type="ARBA" id="ARBA00023242"/>
    </source>
</evidence>
<evidence type="ECO:0000256" key="4">
    <source>
        <dbReference type="ARBA" id="ARBA00009461"/>
    </source>
</evidence>
<name>A0A4S8LGX4_DENBC</name>
<sequence>GARWMGSIQSQFSNFDKVQVGYYGGQGFSIIRQTLIDMFPDDSTCALFADVKPFDFQIFLDRILVPEVGKLLTMQDQGLYGLNGATEAVKIMRESSKYGALMFSDDDREEG</sequence>
<dbReference type="InterPro" id="IPR028094">
    <property type="entry name" value="RTC4_C"/>
</dbReference>
<organism evidence="9 10">
    <name type="scientific">Dendrothele bispora (strain CBS 962.96)</name>
    <dbReference type="NCBI Taxonomy" id="1314807"/>
    <lineage>
        <taxon>Eukaryota</taxon>
        <taxon>Fungi</taxon>
        <taxon>Dikarya</taxon>
        <taxon>Basidiomycota</taxon>
        <taxon>Agaricomycotina</taxon>
        <taxon>Agaricomycetes</taxon>
        <taxon>Agaricomycetidae</taxon>
        <taxon>Agaricales</taxon>
        <taxon>Agaricales incertae sedis</taxon>
        <taxon>Dendrothele</taxon>
    </lineage>
</organism>
<dbReference type="GO" id="GO:0005737">
    <property type="term" value="C:cytoplasm"/>
    <property type="evidence" value="ECO:0007669"/>
    <property type="project" value="UniProtKB-SubCell"/>
</dbReference>
<dbReference type="InterPro" id="IPR039024">
    <property type="entry name" value="RTC4"/>
</dbReference>
<evidence type="ECO:0000256" key="2">
    <source>
        <dbReference type="ARBA" id="ARBA00004123"/>
    </source>
</evidence>
<protein>
    <recommendedName>
        <fullName evidence="5">Restriction of telomere capping protein 4</fullName>
    </recommendedName>
</protein>
<dbReference type="SMART" id="SM01312">
    <property type="entry name" value="RTC4"/>
    <property type="match status" value="1"/>
</dbReference>
<comment type="similarity">
    <text evidence="4">Belongs to the RTC4 family.</text>
</comment>
<evidence type="ECO:0000256" key="5">
    <source>
        <dbReference type="ARBA" id="ARBA00015162"/>
    </source>
</evidence>
<dbReference type="PANTHER" id="PTHR41391:SF1">
    <property type="entry name" value="RESTRICTION OF TELOMERE CAPPING PROTEIN 4"/>
    <property type="match status" value="1"/>
</dbReference>
<gene>
    <name evidence="9" type="ORF">K435DRAFT_607917</name>
</gene>
<dbReference type="PANTHER" id="PTHR41391">
    <property type="entry name" value="RESTRICTION OF TELOMERE CAPPING PROTEIN 4"/>
    <property type="match status" value="1"/>
</dbReference>
<evidence type="ECO:0000256" key="6">
    <source>
        <dbReference type="ARBA" id="ARBA00022490"/>
    </source>
</evidence>
<comment type="subcellular location">
    <subcellularLocation>
        <location evidence="3">Cytoplasm</location>
    </subcellularLocation>
    <subcellularLocation>
        <location evidence="2">Nucleus</location>
    </subcellularLocation>
</comment>
<dbReference type="AlphaFoldDB" id="A0A4S8LGX4"/>
<keyword evidence="6" id="KW-0963">Cytoplasm</keyword>